<proteinExistence type="predicted"/>
<evidence type="ECO:0000313" key="2">
    <source>
        <dbReference type="Proteomes" id="UP000828941"/>
    </source>
</evidence>
<reference evidence="1 2" key="1">
    <citation type="journal article" date="2022" name="DNA Res.">
        <title>Chromosomal-level genome assembly of the orchid tree Bauhinia variegata (Leguminosae; Cercidoideae) supports the allotetraploid origin hypothesis of Bauhinia.</title>
        <authorList>
            <person name="Zhong Y."/>
            <person name="Chen Y."/>
            <person name="Zheng D."/>
            <person name="Pang J."/>
            <person name="Liu Y."/>
            <person name="Luo S."/>
            <person name="Meng S."/>
            <person name="Qian L."/>
            <person name="Wei D."/>
            <person name="Dai S."/>
            <person name="Zhou R."/>
        </authorList>
    </citation>
    <scope>NUCLEOTIDE SEQUENCE [LARGE SCALE GENOMIC DNA]</scope>
    <source>
        <strain evidence="1">BV-YZ2020</strain>
    </source>
</reference>
<keyword evidence="2" id="KW-1185">Reference proteome</keyword>
<dbReference type="Proteomes" id="UP000828941">
    <property type="component" value="Chromosome 13"/>
</dbReference>
<protein>
    <submittedName>
        <fullName evidence="1">Uncharacterized protein</fullName>
    </submittedName>
</protein>
<comment type="caution">
    <text evidence="1">The sequence shown here is derived from an EMBL/GenBank/DDBJ whole genome shotgun (WGS) entry which is preliminary data.</text>
</comment>
<organism evidence="1 2">
    <name type="scientific">Bauhinia variegata</name>
    <name type="common">Purple orchid tree</name>
    <name type="synonym">Phanera variegata</name>
    <dbReference type="NCBI Taxonomy" id="167791"/>
    <lineage>
        <taxon>Eukaryota</taxon>
        <taxon>Viridiplantae</taxon>
        <taxon>Streptophyta</taxon>
        <taxon>Embryophyta</taxon>
        <taxon>Tracheophyta</taxon>
        <taxon>Spermatophyta</taxon>
        <taxon>Magnoliopsida</taxon>
        <taxon>eudicotyledons</taxon>
        <taxon>Gunneridae</taxon>
        <taxon>Pentapetalae</taxon>
        <taxon>rosids</taxon>
        <taxon>fabids</taxon>
        <taxon>Fabales</taxon>
        <taxon>Fabaceae</taxon>
        <taxon>Cercidoideae</taxon>
        <taxon>Cercideae</taxon>
        <taxon>Bauhiniinae</taxon>
        <taxon>Bauhinia</taxon>
    </lineage>
</organism>
<name>A0ACB9KWA2_BAUVA</name>
<gene>
    <name evidence="1" type="ORF">L6164_034957</name>
</gene>
<accession>A0ACB9KWA2</accession>
<dbReference type="EMBL" id="CM039438">
    <property type="protein sequence ID" value="KAI4301706.1"/>
    <property type="molecule type" value="Genomic_DNA"/>
</dbReference>
<sequence>MGVLSEGFTQVKVSAAHHSYAAEDGYKKSLIGDSHMENGAYGLEVTIKCAEIQNAISVGVTSFLFTEYRYPTIFMAVFGAIIFLSSLVL</sequence>
<evidence type="ECO:0000313" key="1">
    <source>
        <dbReference type="EMBL" id="KAI4301706.1"/>
    </source>
</evidence>